<dbReference type="NCBIfam" id="TIGR00091">
    <property type="entry name" value="tRNA (guanosine(46)-N7)-methyltransferase TrmB"/>
    <property type="match status" value="1"/>
</dbReference>
<proteinExistence type="inferred from homology"/>
<dbReference type="Gene3D" id="3.40.50.150">
    <property type="entry name" value="Vaccinia Virus protein VP39"/>
    <property type="match status" value="1"/>
</dbReference>
<evidence type="ECO:0000256" key="2">
    <source>
        <dbReference type="ARBA" id="ARBA00003015"/>
    </source>
</evidence>
<dbReference type="InterPro" id="IPR003358">
    <property type="entry name" value="tRNA_(Gua-N-7)_MeTrfase_Trmb"/>
</dbReference>
<comment type="caution">
    <text evidence="7">Lacks conserved residue(s) required for the propagation of feature annotation.</text>
</comment>
<feature type="binding site" evidence="7">
    <location>
        <position position="114"/>
    </location>
    <ligand>
        <name>S-adenosyl-L-methionine</name>
        <dbReference type="ChEBI" id="CHEBI:59789"/>
    </ligand>
</feature>
<dbReference type="EMBL" id="JAQQXQ010000009">
    <property type="protein sequence ID" value="MDC8755412.1"/>
    <property type="molecule type" value="Genomic_DNA"/>
</dbReference>
<evidence type="ECO:0000313" key="10">
    <source>
        <dbReference type="Proteomes" id="UP001216558"/>
    </source>
</evidence>
<dbReference type="HAMAP" id="MF_01057">
    <property type="entry name" value="tRNA_methyltr_TrmB"/>
    <property type="match status" value="1"/>
</dbReference>
<comment type="similarity">
    <text evidence="7">Belongs to the class I-like SAM-binding methyltransferase superfamily. TrmB family.</text>
</comment>
<dbReference type="InterPro" id="IPR029063">
    <property type="entry name" value="SAM-dependent_MTases_sf"/>
</dbReference>
<evidence type="ECO:0000256" key="4">
    <source>
        <dbReference type="ARBA" id="ARBA00022679"/>
    </source>
</evidence>
<feature type="binding site" evidence="7">
    <location>
        <position position="140"/>
    </location>
    <ligand>
        <name>substrate</name>
    </ligand>
</feature>
<keyword evidence="6 7" id="KW-0819">tRNA processing</keyword>
<evidence type="ECO:0000256" key="5">
    <source>
        <dbReference type="ARBA" id="ARBA00022691"/>
    </source>
</evidence>
<dbReference type="GO" id="GO:0008176">
    <property type="term" value="F:tRNA (guanine(46)-N7)-methyltransferase activity"/>
    <property type="evidence" value="ECO:0007669"/>
    <property type="project" value="UniProtKB-EC"/>
</dbReference>
<comment type="catalytic activity">
    <reaction evidence="1 7">
        <text>guanosine(46) in tRNA + S-adenosyl-L-methionine = N(7)-methylguanosine(46) in tRNA + S-adenosyl-L-homocysteine</text>
        <dbReference type="Rhea" id="RHEA:42708"/>
        <dbReference type="Rhea" id="RHEA-COMP:10188"/>
        <dbReference type="Rhea" id="RHEA-COMP:10189"/>
        <dbReference type="ChEBI" id="CHEBI:57856"/>
        <dbReference type="ChEBI" id="CHEBI:59789"/>
        <dbReference type="ChEBI" id="CHEBI:74269"/>
        <dbReference type="ChEBI" id="CHEBI:74480"/>
        <dbReference type="EC" id="2.1.1.33"/>
    </reaction>
</comment>
<dbReference type="Pfam" id="PF02390">
    <property type="entry name" value="Methyltransf_4"/>
    <property type="match status" value="1"/>
</dbReference>
<dbReference type="PROSITE" id="PS51625">
    <property type="entry name" value="SAM_MT_TRMB"/>
    <property type="match status" value="1"/>
</dbReference>
<dbReference type="SUPFAM" id="SSF53335">
    <property type="entry name" value="S-adenosyl-L-methionine-dependent methyltransferases"/>
    <property type="match status" value="1"/>
</dbReference>
<keyword evidence="4 7" id="KW-0808">Transferase</keyword>
<comment type="pathway">
    <text evidence="7">tRNA modification; N(7)-methylguanine-tRNA biosynthesis.</text>
</comment>
<keyword evidence="10" id="KW-1185">Reference proteome</keyword>
<dbReference type="Proteomes" id="UP001216558">
    <property type="component" value="Unassembled WGS sequence"/>
</dbReference>
<evidence type="ECO:0000313" key="9">
    <source>
        <dbReference type="EMBL" id="MDC8755412.1"/>
    </source>
</evidence>
<protein>
    <recommendedName>
        <fullName evidence="7">tRNA (guanine-N(7)-)-methyltransferase</fullName>
        <ecNumber evidence="7">2.1.1.33</ecNumber>
    </recommendedName>
    <alternativeName>
        <fullName evidence="7">tRNA (guanine(46)-N(7))-methyltransferase</fullName>
    </alternativeName>
    <alternativeName>
        <fullName evidence="7">tRNA(m7G46)-methyltransferase</fullName>
    </alternativeName>
</protein>
<dbReference type="RefSeq" id="WP_273678622.1">
    <property type="nucleotide sequence ID" value="NZ_JAQQXQ010000009.1"/>
</dbReference>
<dbReference type="PANTHER" id="PTHR23417:SF14">
    <property type="entry name" value="PENTACOTRIPEPTIDE-REPEAT REGION OF PRORP DOMAIN-CONTAINING PROTEIN"/>
    <property type="match status" value="1"/>
</dbReference>
<dbReference type="EC" id="2.1.1.33" evidence="7"/>
<name>A0ABT5JV55_9SPHN</name>
<organism evidence="9 10">
    <name type="scientific">Erythrobacter fulvus</name>
    <dbReference type="NCBI Taxonomy" id="2987523"/>
    <lineage>
        <taxon>Bacteria</taxon>
        <taxon>Pseudomonadati</taxon>
        <taxon>Pseudomonadota</taxon>
        <taxon>Alphaproteobacteria</taxon>
        <taxon>Sphingomonadales</taxon>
        <taxon>Erythrobacteraceae</taxon>
        <taxon>Erythrobacter/Porphyrobacter group</taxon>
        <taxon>Erythrobacter</taxon>
    </lineage>
</organism>
<reference evidence="9 10" key="1">
    <citation type="submission" date="2022-10" db="EMBL/GenBank/DDBJ databases">
        <title>Erythrobacter sp. sf7 Genome sequencing.</title>
        <authorList>
            <person name="Park S."/>
        </authorList>
    </citation>
    <scope>NUCLEOTIDE SEQUENCE [LARGE SCALE GENOMIC DNA]</scope>
    <source>
        <strain evidence="10">sf7</strain>
    </source>
</reference>
<accession>A0ABT5JV55</accession>
<dbReference type="InterPro" id="IPR055361">
    <property type="entry name" value="tRNA_methyltr_TrmB_bact"/>
</dbReference>
<evidence type="ECO:0000256" key="7">
    <source>
        <dbReference type="HAMAP-Rule" id="MF_01057"/>
    </source>
</evidence>
<evidence type="ECO:0000256" key="6">
    <source>
        <dbReference type="ARBA" id="ARBA00022694"/>
    </source>
</evidence>
<feature type="binding site" evidence="7">
    <location>
        <begin position="211"/>
        <end position="214"/>
    </location>
    <ligand>
        <name>substrate</name>
    </ligand>
</feature>
<keyword evidence="5 7" id="KW-0949">S-adenosyl-L-methionine</keyword>
<feature type="binding site" evidence="7">
    <location>
        <position position="87"/>
    </location>
    <ligand>
        <name>S-adenosyl-L-methionine</name>
        <dbReference type="ChEBI" id="CHEBI:59789"/>
    </ligand>
</feature>
<evidence type="ECO:0000256" key="8">
    <source>
        <dbReference type="SAM" id="MobiDB-lite"/>
    </source>
</evidence>
<dbReference type="PANTHER" id="PTHR23417">
    <property type="entry name" value="3-DEOXY-D-MANNO-OCTULOSONIC-ACID TRANSFERASE/TRNA GUANINE-N 7 - -METHYLTRANSFERASE"/>
    <property type="match status" value="1"/>
</dbReference>
<comment type="function">
    <text evidence="2 7">Catalyzes the formation of N(7)-methylguanine at position 46 (m7G46) in tRNA.</text>
</comment>
<feature type="region of interest" description="Disordered" evidence="8">
    <location>
        <begin position="1"/>
        <end position="24"/>
    </location>
</feature>
<feature type="binding site" evidence="7">
    <location>
        <position position="62"/>
    </location>
    <ligand>
        <name>S-adenosyl-L-methionine</name>
        <dbReference type="ChEBI" id="CHEBI:59789"/>
    </ligand>
</feature>
<feature type="binding site" evidence="7">
    <location>
        <position position="136"/>
    </location>
    <ligand>
        <name>S-adenosyl-L-methionine</name>
        <dbReference type="ChEBI" id="CHEBI:59789"/>
    </ligand>
</feature>
<sequence>MTAFKEGDPTTLNRLYGRSQGKPLRARQQGLVDNLLPQIAVPTDGPVTSQVLFGDDRPLHFEIGFGGGEHLAYRADLLPDHGFIGAEPFLNGVAQALTHVEDQRLANIRLHHGDAIEVLQRVPDGALTMLYLLHPDPWPKARHAKRRMINDGPVELFAQKLKPGGELRFGTDHAVYLRHALMVMQRHTDLFEWVVEKPADWQVRPSGWPETRYEHKARTVYGHEVWYFRFRRR</sequence>
<keyword evidence="3 7" id="KW-0489">Methyltransferase</keyword>
<feature type="binding site" evidence="7">
    <location>
        <position position="172"/>
    </location>
    <ligand>
        <name>substrate</name>
    </ligand>
</feature>
<evidence type="ECO:0000256" key="3">
    <source>
        <dbReference type="ARBA" id="ARBA00022603"/>
    </source>
</evidence>
<evidence type="ECO:0000256" key="1">
    <source>
        <dbReference type="ARBA" id="ARBA00000142"/>
    </source>
</evidence>
<gene>
    <name evidence="7 9" type="primary">trmB</name>
    <name evidence="9" type="ORF">OIK40_12250</name>
</gene>
<comment type="caution">
    <text evidence="9">The sequence shown here is derived from an EMBL/GenBank/DDBJ whole genome shotgun (WGS) entry which is preliminary data.</text>
</comment>